<proteinExistence type="predicted"/>
<feature type="compositionally biased region" description="Basic and acidic residues" evidence="1">
    <location>
        <begin position="12"/>
        <end position="21"/>
    </location>
</feature>
<sequence>MISQTTGPARLTEIDTLPRDRAGRRRDTRHHIHATSDVRVVRVHPDHDGPTAVRGADRAGLDYRLRVAPYRRNTCLSPHAHAAGQCTHHEQIVAGYTRGPDHAPWRTRPTVHLWDQ</sequence>
<dbReference type="AlphaFoldDB" id="A0A2I2L1U8"/>
<accession>A0A2I2L1U8</accession>
<protein>
    <submittedName>
        <fullName evidence="2">Uncharacterized protein</fullName>
    </submittedName>
</protein>
<evidence type="ECO:0000313" key="2">
    <source>
        <dbReference type="EMBL" id="SNQ51837.1"/>
    </source>
</evidence>
<dbReference type="Proteomes" id="UP000234331">
    <property type="component" value="Unassembled WGS sequence"/>
</dbReference>
<feature type="region of interest" description="Disordered" evidence="1">
    <location>
        <begin position="1"/>
        <end position="30"/>
    </location>
</feature>
<organism evidence="2 3">
    <name type="scientific">Frankia canadensis</name>
    <dbReference type="NCBI Taxonomy" id="1836972"/>
    <lineage>
        <taxon>Bacteria</taxon>
        <taxon>Bacillati</taxon>
        <taxon>Actinomycetota</taxon>
        <taxon>Actinomycetes</taxon>
        <taxon>Frankiales</taxon>
        <taxon>Frankiaceae</taxon>
        <taxon>Frankia</taxon>
    </lineage>
</organism>
<gene>
    <name evidence="2" type="ORF">FRACA_820003</name>
</gene>
<name>A0A2I2L1U8_9ACTN</name>
<keyword evidence="3" id="KW-1185">Reference proteome</keyword>
<dbReference type="EMBL" id="FZMO01000550">
    <property type="protein sequence ID" value="SNQ51837.1"/>
    <property type="molecule type" value="Genomic_DNA"/>
</dbReference>
<evidence type="ECO:0000256" key="1">
    <source>
        <dbReference type="SAM" id="MobiDB-lite"/>
    </source>
</evidence>
<reference evidence="2 3" key="1">
    <citation type="submission" date="2017-06" db="EMBL/GenBank/DDBJ databases">
        <authorList>
            <person name="Kim H.J."/>
            <person name="Triplett B.A."/>
        </authorList>
    </citation>
    <scope>NUCLEOTIDE SEQUENCE [LARGE SCALE GENOMIC DNA]</scope>
    <source>
        <strain evidence="2">FRACA_ARgP5</strain>
    </source>
</reference>
<evidence type="ECO:0000313" key="3">
    <source>
        <dbReference type="Proteomes" id="UP000234331"/>
    </source>
</evidence>